<proteinExistence type="predicted"/>
<protein>
    <submittedName>
        <fullName evidence="1">Uncharacterized protein</fullName>
    </submittedName>
</protein>
<comment type="caution">
    <text evidence="1">The sequence shown here is derived from an EMBL/GenBank/DDBJ whole genome shotgun (WGS) entry which is preliminary data.</text>
</comment>
<dbReference type="EMBL" id="JABEZW010228945">
    <property type="protein sequence ID" value="MBA0789050.1"/>
    <property type="molecule type" value="Genomic_DNA"/>
</dbReference>
<accession>A0A7J9FUP5</accession>
<organism evidence="1 2">
    <name type="scientific">Gossypium trilobum</name>
    <dbReference type="NCBI Taxonomy" id="34281"/>
    <lineage>
        <taxon>Eukaryota</taxon>
        <taxon>Viridiplantae</taxon>
        <taxon>Streptophyta</taxon>
        <taxon>Embryophyta</taxon>
        <taxon>Tracheophyta</taxon>
        <taxon>Spermatophyta</taxon>
        <taxon>Magnoliopsida</taxon>
        <taxon>eudicotyledons</taxon>
        <taxon>Gunneridae</taxon>
        <taxon>Pentapetalae</taxon>
        <taxon>rosids</taxon>
        <taxon>malvids</taxon>
        <taxon>Malvales</taxon>
        <taxon>Malvaceae</taxon>
        <taxon>Malvoideae</taxon>
        <taxon>Gossypium</taxon>
    </lineage>
</organism>
<evidence type="ECO:0000313" key="2">
    <source>
        <dbReference type="Proteomes" id="UP000593568"/>
    </source>
</evidence>
<keyword evidence="2" id="KW-1185">Reference proteome</keyword>
<sequence>MLGEGNGADLMMSTSEGNGVETHTLADQITKKDRLVGKGQSGSKKMTEFLVSEVDDDFEFCEWDIRKSTINGIPAIKFSERIHQFLIRDTMLVLKLLGRNIAFRGISTREKYPRRLRMIGRVAKLDFNTNTKNKDEEVIADDGEKSKGFKSKENEIIVNFNLGVSNKGDSAAVRLTRELGSKFS</sequence>
<dbReference type="AlphaFoldDB" id="A0A7J9FUP5"/>
<reference evidence="1 2" key="1">
    <citation type="journal article" date="2019" name="Genome Biol. Evol.">
        <title>Insights into the evolution of the New World diploid cottons (Gossypium, subgenus Houzingenia) based on genome sequencing.</title>
        <authorList>
            <person name="Grover C.E."/>
            <person name="Arick M.A. 2nd"/>
            <person name="Thrash A."/>
            <person name="Conover J.L."/>
            <person name="Sanders W.S."/>
            <person name="Peterson D.G."/>
            <person name="Frelichowski J.E."/>
            <person name="Scheffler J.A."/>
            <person name="Scheffler B.E."/>
            <person name="Wendel J.F."/>
        </authorList>
    </citation>
    <scope>NUCLEOTIDE SEQUENCE [LARGE SCALE GENOMIC DNA]</scope>
    <source>
        <strain evidence="1">8</strain>
        <tissue evidence="1">Leaf</tissue>
    </source>
</reference>
<gene>
    <name evidence="1" type="ORF">Gotri_026048</name>
</gene>
<dbReference type="Proteomes" id="UP000593568">
    <property type="component" value="Unassembled WGS sequence"/>
</dbReference>
<name>A0A7J9FUP5_9ROSI</name>
<evidence type="ECO:0000313" key="1">
    <source>
        <dbReference type="EMBL" id="MBA0789050.1"/>
    </source>
</evidence>